<dbReference type="InterPro" id="IPR050710">
    <property type="entry name" value="Band7/mec-2_domain"/>
</dbReference>
<dbReference type="AlphaFoldDB" id="A0A6I5NFY8"/>
<organism evidence="2 3">
    <name type="scientific">Bifidobacterium choloepi</name>
    <dbReference type="NCBI Taxonomy" id="2614131"/>
    <lineage>
        <taxon>Bacteria</taxon>
        <taxon>Bacillati</taxon>
        <taxon>Actinomycetota</taxon>
        <taxon>Actinomycetes</taxon>
        <taxon>Bifidobacteriales</taxon>
        <taxon>Bifidobacteriaceae</taxon>
        <taxon>Bifidobacterium</taxon>
    </lineage>
</organism>
<dbReference type="EMBL" id="VYSG01000001">
    <property type="protein sequence ID" value="NEG69273.1"/>
    <property type="molecule type" value="Genomic_DNA"/>
</dbReference>
<gene>
    <name evidence="2" type="ORF">F6S87_01245</name>
</gene>
<accession>A0A6I5NFY8</accession>
<evidence type="ECO:0000259" key="1">
    <source>
        <dbReference type="SMART" id="SM00244"/>
    </source>
</evidence>
<dbReference type="InterPro" id="IPR036013">
    <property type="entry name" value="Band_7/SPFH_dom_sf"/>
</dbReference>
<dbReference type="CDD" id="cd03407">
    <property type="entry name" value="SPFH_like_u4"/>
    <property type="match status" value="1"/>
</dbReference>
<evidence type="ECO:0000313" key="3">
    <source>
        <dbReference type="Proteomes" id="UP000469292"/>
    </source>
</evidence>
<dbReference type="SUPFAM" id="SSF117892">
    <property type="entry name" value="Band 7/SPFH domain"/>
    <property type="match status" value="1"/>
</dbReference>
<dbReference type="InterPro" id="IPR001107">
    <property type="entry name" value="Band_7"/>
</dbReference>
<reference evidence="2 3" key="1">
    <citation type="submission" date="2019-09" db="EMBL/GenBank/DDBJ databases">
        <title>Phylogenetic characterization of a novel taxon of the genus Bifidobacterium: Bifidobacterium choloepi sp. nov.</title>
        <authorList>
            <person name="Modesto M."/>
            <person name="Satti M."/>
        </authorList>
    </citation>
    <scope>NUCLEOTIDE SEQUENCE [LARGE SCALE GENOMIC DNA]</scope>
    <source>
        <strain evidence="2 3">BRDM6</strain>
    </source>
</reference>
<proteinExistence type="predicted"/>
<dbReference type="RefSeq" id="WP_163226861.1">
    <property type="nucleotide sequence ID" value="NZ_VYSG01000001.1"/>
</dbReference>
<feature type="domain" description="Band 7" evidence="1">
    <location>
        <begin position="20"/>
        <end position="183"/>
    </location>
</feature>
<dbReference type="SMART" id="SM00244">
    <property type="entry name" value="PHB"/>
    <property type="match status" value="1"/>
</dbReference>
<evidence type="ECO:0000313" key="2">
    <source>
        <dbReference type="EMBL" id="NEG69273.1"/>
    </source>
</evidence>
<dbReference type="Gene3D" id="3.30.479.30">
    <property type="entry name" value="Band 7 domain"/>
    <property type="match status" value="1"/>
</dbReference>
<keyword evidence="3" id="KW-1185">Reference proteome</keyword>
<dbReference type="Pfam" id="PF01145">
    <property type="entry name" value="Band_7"/>
    <property type="match status" value="1"/>
</dbReference>
<comment type="caution">
    <text evidence="2">The sequence shown here is derived from an EMBL/GenBank/DDBJ whole genome shotgun (WGS) entry which is preliminary data.</text>
</comment>
<dbReference type="PANTHER" id="PTHR43327:SF31">
    <property type="entry name" value="HYPERSENSITIVE-INDUCED RESPONSE PROTEIN 2"/>
    <property type="match status" value="1"/>
</dbReference>
<dbReference type="Proteomes" id="UP000469292">
    <property type="component" value="Unassembled WGS sequence"/>
</dbReference>
<dbReference type="PANTHER" id="PTHR43327">
    <property type="entry name" value="STOMATIN-LIKE PROTEIN 2, MITOCHONDRIAL"/>
    <property type="match status" value="1"/>
</dbReference>
<protein>
    <submittedName>
        <fullName evidence="2">SPFH domain-containing protein</fullName>
    </submittedName>
</protein>
<sequence length="301" mass="33314">MVALVIAVIVVLLVVWLLASSIFVVQQQTVAIIERFGRFRRIVPAGIHMKVPVMDVIRQHVDLRTLQDMFEMSAKTKDNVTIKMTVAVQFRVSTEDGDAGIYRSFYALQNPFEQMKSYIVDALRSTIPQFDLDSVFDEKDAIAESVRRKVADHMIQYGYVVVGTLIQSIGLPTDVENAMNAINAAEREKVATKSRADAEKIRVVTEATAKADAMKEAGRGIAEQRKAIAEGIKDSLATIQEAGVTPREANELFAFTQWTDMMGEFASHGKSSTVVLPSDFRETSSMFDQMLAAASSSPKKQ</sequence>
<name>A0A6I5NFY8_9BIFI</name>